<keyword evidence="2" id="KW-1185">Reference proteome</keyword>
<dbReference type="Proteomes" id="UP000800038">
    <property type="component" value="Unassembled WGS sequence"/>
</dbReference>
<dbReference type="AlphaFoldDB" id="A0A6A5T6D5"/>
<proteinExistence type="predicted"/>
<dbReference type="OrthoDB" id="3799546at2759"/>
<evidence type="ECO:0000313" key="2">
    <source>
        <dbReference type="Proteomes" id="UP000800038"/>
    </source>
</evidence>
<name>A0A6A5T6D5_9PLEO</name>
<organism evidence="1 2">
    <name type="scientific">Clathrospora elynae</name>
    <dbReference type="NCBI Taxonomy" id="706981"/>
    <lineage>
        <taxon>Eukaryota</taxon>
        <taxon>Fungi</taxon>
        <taxon>Dikarya</taxon>
        <taxon>Ascomycota</taxon>
        <taxon>Pezizomycotina</taxon>
        <taxon>Dothideomycetes</taxon>
        <taxon>Pleosporomycetidae</taxon>
        <taxon>Pleosporales</taxon>
        <taxon>Diademaceae</taxon>
        <taxon>Clathrospora</taxon>
    </lineage>
</organism>
<evidence type="ECO:0000313" key="1">
    <source>
        <dbReference type="EMBL" id="KAF1947392.1"/>
    </source>
</evidence>
<gene>
    <name evidence="1" type="ORF">EJ02DRAFT_461591</name>
</gene>
<accession>A0A6A5T6D5</accession>
<dbReference type="EMBL" id="ML975998">
    <property type="protein sequence ID" value="KAF1947392.1"/>
    <property type="molecule type" value="Genomic_DNA"/>
</dbReference>
<protein>
    <submittedName>
        <fullName evidence="1">Uncharacterized protein</fullName>
    </submittedName>
</protein>
<sequence length="239" mass="26972">MSAMKRKFSADNNSDTTMSWATKKLKAASGAVSVHRKSDTEVENSSYAADDSADTYQLCGDEFEHRVLDTKTDAWRSVQQVLPVASRGEKQRLLEDQVGFVIIARDNNQPDPYGAQSTTHGPLPWPAVAELYNQKYKVTITPAAMEKRARQHRPAWLGKHPSYPNKILYATKVKILKSYHPQGITEKTRFRDPNATPDKMQARGGRVKKYMTNARIGGWLPPDEVRSNADINNYISHLR</sequence>
<reference evidence="1" key="1">
    <citation type="journal article" date="2020" name="Stud. Mycol.">
        <title>101 Dothideomycetes genomes: a test case for predicting lifestyles and emergence of pathogens.</title>
        <authorList>
            <person name="Haridas S."/>
            <person name="Albert R."/>
            <person name="Binder M."/>
            <person name="Bloem J."/>
            <person name="Labutti K."/>
            <person name="Salamov A."/>
            <person name="Andreopoulos B."/>
            <person name="Baker S."/>
            <person name="Barry K."/>
            <person name="Bills G."/>
            <person name="Bluhm B."/>
            <person name="Cannon C."/>
            <person name="Castanera R."/>
            <person name="Culley D."/>
            <person name="Daum C."/>
            <person name="Ezra D."/>
            <person name="Gonzalez J."/>
            <person name="Henrissat B."/>
            <person name="Kuo A."/>
            <person name="Liang C."/>
            <person name="Lipzen A."/>
            <person name="Lutzoni F."/>
            <person name="Magnuson J."/>
            <person name="Mondo S."/>
            <person name="Nolan M."/>
            <person name="Ohm R."/>
            <person name="Pangilinan J."/>
            <person name="Park H.-J."/>
            <person name="Ramirez L."/>
            <person name="Alfaro M."/>
            <person name="Sun H."/>
            <person name="Tritt A."/>
            <person name="Yoshinaga Y."/>
            <person name="Zwiers L.-H."/>
            <person name="Turgeon B."/>
            <person name="Goodwin S."/>
            <person name="Spatafora J."/>
            <person name="Crous P."/>
            <person name="Grigoriev I."/>
        </authorList>
    </citation>
    <scope>NUCLEOTIDE SEQUENCE</scope>
    <source>
        <strain evidence="1">CBS 161.51</strain>
    </source>
</reference>